<comment type="function">
    <text evidence="6">GTPase that associates with the 50S ribosomal subunit and may have a role during protein synthesis or ribosome biogenesis.</text>
</comment>
<evidence type="ECO:0000313" key="11">
    <source>
        <dbReference type="EMBL" id="URJ27324.1"/>
    </source>
</evidence>
<organism evidence="11 12">
    <name type="scientific">Candidatus Blochmanniella camponoti</name>
    <dbReference type="NCBI Taxonomy" id="108080"/>
    <lineage>
        <taxon>Bacteria</taxon>
        <taxon>Pseudomonadati</taxon>
        <taxon>Pseudomonadota</taxon>
        <taxon>Gammaproteobacteria</taxon>
        <taxon>Enterobacterales</taxon>
        <taxon>Enterobacteriaceae</taxon>
        <taxon>ant endosymbionts</taxon>
        <taxon>Candidatus Blochmanniella</taxon>
    </lineage>
</organism>
<dbReference type="GO" id="GO:0005737">
    <property type="term" value="C:cytoplasm"/>
    <property type="evidence" value="ECO:0007669"/>
    <property type="project" value="UniProtKB-SubCell"/>
</dbReference>
<dbReference type="KEGG" id="bhb:M9394_01995"/>
<dbReference type="InterPro" id="IPR025121">
    <property type="entry name" value="GTPase_HflX_N"/>
</dbReference>
<dbReference type="PROSITE" id="PS51705">
    <property type="entry name" value="G_HFLX"/>
    <property type="match status" value="1"/>
</dbReference>
<evidence type="ECO:0000256" key="5">
    <source>
        <dbReference type="ARBA" id="ARBA00023134"/>
    </source>
</evidence>
<dbReference type="GO" id="GO:0046872">
    <property type="term" value="F:metal ion binding"/>
    <property type="evidence" value="ECO:0007669"/>
    <property type="project" value="UniProtKB-KW"/>
</dbReference>
<dbReference type="Pfam" id="PF13167">
    <property type="entry name" value="GTP-bdg_N"/>
    <property type="match status" value="1"/>
</dbReference>
<dbReference type="FunFam" id="3.40.50.300:FF:000173">
    <property type="entry name" value="GTPase HflX"/>
    <property type="match status" value="1"/>
</dbReference>
<protein>
    <recommendedName>
        <fullName evidence="6">GTPase HflX</fullName>
    </recommendedName>
    <alternativeName>
        <fullName evidence="6">GTP-binding protein HflX</fullName>
    </alternativeName>
</protein>
<comment type="subcellular location">
    <subcellularLocation>
        <location evidence="6">Cytoplasm</location>
    </subcellularLocation>
    <text evidence="6">May associate with membranes.</text>
</comment>
<dbReference type="GO" id="GO:0043022">
    <property type="term" value="F:ribosome binding"/>
    <property type="evidence" value="ECO:0007669"/>
    <property type="project" value="TreeGrafter"/>
</dbReference>
<dbReference type="PIRSF" id="PIRSF006809">
    <property type="entry name" value="GTP-binding_hflX_prd"/>
    <property type="match status" value="1"/>
</dbReference>
<keyword evidence="11" id="KW-0378">Hydrolase</keyword>
<dbReference type="Pfam" id="PF16360">
    <property type="entry name" value="GTP-bdg_M"/>
    <property type="match status" value="1"/>
</dbReference>
<comment type="cofactor">
    <cofactor evidence="8">
        <name>Mg(2+)</name>
        <dbReference type="ChEBI" id="CHEBI:18420"/>
    </cofactor>
</comment>
<proteinExistence type="inferred from homology"/>
<dbReference type="InterPro" id="IPR030394">
    <property type="entry name" value="G_HFLX_dom"/>
</dbReference>
<dbReference type="NCBIfam" id="NF008280">
    <property type="entry name" value="PRK11058.1"/>
    <property type="match status" value="1"/>
</dbReference>
<feature type="binding site" evidence="7">
    <location>
        <begin position="232"/>
        <end position="236"/>
    </location>
    <ligand>
        <name>GTP</name>
        <dbReference type="ChEBI" id="CHEBI:37565"/>
    </ligand>
</feature>
<dbReference type="Proteomes" id="UP001056323">
    <property type="component" value="Chromosome"/>
</dbReference>
<dbReference type="Proteomes" id="UP001056483">
    <property type="component" value="Chromosome"/>
</dbReference>
<evidence type="ECO:0000256" key="7">
    <source>
        <dbReference type="PIRSR" id="PIRSR006809-1"/>
    </source>
</evidence>
<feature type="binding site" evidence="8">
    <location>
        <position position="234"/>
    </location>
    <ligand>
        <name>Mg(2+)</name>
        <dbReference type="ChEBI" id="CHEBI:18420"/>
    </ligand>
</feature>
<dbReference type="CDD" id="cd01878">
    <property type="entry name" value="HflX"/>
    <property type="match status" value="1"/>
</dbReference>
<evidence type="ECO:0000256" key="4">
    <source>
        <dbReference type="ARBA" id="ARBA00022842"/>
    </source>
</evidence>
<comment type="subunit">
    <text evidence="6">Monomer. Associates with the 50S ribosomal subunit.</text>
</comment>
<dbReference type="FunFam" id="3.40.50.11060:FF:000001">
    <property type="entry name" value="GTPase HflX"/>
    <property type="match status" value="1"/>
</dbReference>
<comment type="similarity">
    <text evidence="6">Belongs to the TRAFAC class OBG-HflX-like GTPase superfamily. HflX GTPase family.</text>
</comment>
<dbReference type="EMBL" id="CP097751">
    <property type="protein sequence ID" value="URJ27324.1"/>
    <property type="molecule type" value="Genomic_DNA"/>
</dbReference>
<dbReference type="AlphaFoldDB" id="A0AAE9L5U3"/>
<dbReference type="HAMAP" id="MF_00900">
    <property type="entry name" value="GTPase_HflX"/>
    <property type="match status" value="1"/>
</dbReference>
<evidence type="ECO:0000256" key="2">
    <source>
        <dbReference type="ARBA" id="ARBA00022723"/>
    </source>
</evidence>
<dbReference type="NCBIfam" id="TIGR03156">
    <property type="entry name" value="GTP_HflX"/>
    <property type="match status" value="1"/>
</dbReference>
<evidence type="ECO:0000256" key="3">
    <source>
        <dbReference type="ARBA" id="ARBA00022741"/>
    </source>
</evidence>
<dbReference type="Gene3D" id="3.40.50.300">
    <property type="entry name" value="P-loop containing nucleotide triphosphate hydrolases"/>
    <property type="match status" value="1"/>
</dbReference>
<feature type="binding site" evidence="7">
    <location>
        <begin position="346"/>
        <end position="348"/>
    </location>
    <ligand>
        <name>GTP</name>
        <dbReference type="ChEBI" id="CHEBI:37565"/>
    </ligand>
</feature>
<dbReference type="GO" id="GO:0003924">
    <property type="term" value="F:GTPase activity"/>
    <property type="evidence" value="ECO:0007669"/>
    <property type="project" value="UniProtKB-UniRule"/>
</dbReference>
<keyword evidence="2 8" id="KW-0479">Metal-binding</keyword>
<reference evidence="11" key="1">
    <citation type="submission" date="2022-05" db="EMBL/GenBank/DDBJ databases">
        <title>Impact of host demography and evolutionary history on endosymbiont molecular evolution: a test in carpenter ants (Genus Camponotus) and their Blochmannia endosymbionts.</title>
        <authorList>
            <person name="Manthey J.D."/>
            <person name="Giron J.C."/>
            <person name="Hruska J.P."/>
        </authorList>
    </citation>
    <scope>NUCLEOTIDE SEQUENCE</scope>
    <source>
        <strain evidence="11">C-049</strain>
        <strain evidence="10">C-050</strain>
    </source>
</reference>
<evidence type="ECO:0000313" key="10">
    <source>
        <dbReference type="EMBL" id="URJ24521.1"/>
    </source>
</evidence>
<keyword evidence="3 6" id="KW-0547">Nucleotide-binding</keyword>
<evidence type="ECO:0000313" key="12">
    <source>
        <dbReference type="Proteomes" id="UP001056323"/>
    </source>
</evidence>
<gene>
    <name evidence="6 11" type="primary">hflX</name>
    <name evidence="11" type="ORF">M9394_01995</name>
    <name evidence="10" type="ORF">M9404_00045</name>
</gene>
<evidence type="ECO:0000313" key="13">
    <source>
        <dbReference type="Proteomes" id="UP001056483"/>
    </source>
</evidence>
<feature type="binding site" evidence="8">
    <location>
        <position position="214"/>
    </location>
    <ligand>
        <name>Mg(2+)</name>
        <dbReference type="ChEBI" id="CHEBI:18420"/>
    </ligand>
</feature>
<evidence type="ECO:0000259" key="9">
    <source>
        <dbReference type="PROSITE" id="PS51705"/>
    </source>
</evidence>
<evidence type="ECO:0000256" key="8">
    <source>
        <dbReference type="PIRSR" id="PIRSR006809-2"/>
    </source>
</evidence>
<dbReference type="InterPro" id="IPR016496">
    <property type="entry name" value="GTPase_HflX"/>
</dbReference>
<evidence type="ECO:0000256" key="1">
    <source>
        <dbReference type="ARBA" id="ARBA00022490"/>
    </source>
</evidence>
<accession>A0AAE9L5U3</accession>
<dbReference type="Gene3D" id="3.40.50.11060">
    <property type="entry name" value="GTPase HflX, N-terminal domain"/>
    <property type="match status" value="1"/>
</dbReference>
<dbReference type="InterPro" id="IPR042108">
    <property type="entry name" value="GTPase_HflX_N_sf"/>
</dbReference>
<keyword evidence="13" id="KW-1185">Reference proteome</keyword>
<dbReference type="GO" id="GO:0005525">
    <property type="term" value="F:GTP binding"/>
    <property type="evidence" value="ECO:0007669"/>
    <property type="project" value="UniProtKB-UniRule"/>
</dbReference>
<keyword evidence="5 6" id="KW-0342">GTP-binding</keyword>
<feature type="binding site" evidence="7">
    <location>
        <begin position="320"/>
        <end position="323"/>
    </location>
    <ligand>
        <name>GTP</name>
        <dbReference type="ChEBI" id="CHEBI:37565"/>
    </ligand>
</feature>
<dbReference type="PANTHER" id="PTHR10229:SF0">
    <property type="entry name" value="GTP-BINDING PROTEIN 6-RELATED"/>
    <property type="match status" value="1"/>
</dbReference>
<dbReference type="SUPFAM" id="SSF52540">
    <property type="entry name" value="P-loop containing nucleoside triphosphate hydrolases"/>
    <property type="match status" value="1"/>
</dbReference>
<feature type="binding site" evidence="7">
    <location>
        <begin position="207"/>
        <end position="214"/>
    </location>
    <ligand>
        <name>GTP</name>
        <dbReference type="ChEBI" id="CHEBI:37565"/>
    </ligand>
</feature>
<dbReference type="Pfam" id="PF01926">
    <property type="entry name" value="MMR_HSR1"/>
    <property type="match status" value="1"/>
</dbReference>
<keyword evidence="4 8" id="KW-0460">Magnesium</keyword>
<dbReference type="Gene3D" id="6.10.250.2860">
    <property type="match status" value="1"/>
</dbReference>
<feature type="binding site" evidence="7">
    <location>
        <begin position="254"/>
        <end position="257"/>
    </location>
    <ligand>
        <name>GTP</name>
        <dbReference type="ChEBI" id="CHEBI:37565"/>
    </ligand>
</feature>
<dbReference type="RefSeq" id="WP_250247036.1">
    <property type="nucleotide sequence ID" value="NZ_CP097749.1"/>
</dbReference>
<sequence length="428" mass="49169">MCDSGYSANQSILVHTFFAKKKQNENFNLQEFLSLASTAGMEVLDILTSNCKTCHAKYFIGIGKTLELERMIRNHSVSIVLFNCILSPHQERNLMCLLKCKIIDRNQLILNIFAQRARTYEGKLQVKLAQLRYLNSRLVHEWSHLERQKGGIGLRGGAGEMQLESDRRLLRKEMNQILLRLKKIENQREQGRRHRVRIGVPTVSLVGYTNAGKSTLFNTMTASHVYTSSKLFATLDPTSRRIVYKGVHDVILTDTVGFIQNLPRGLISSFKATLQETVQATLLLHVVDVADERFEQNINTVHCVLSNLSVHNVPRILVMNKIDQLKKIVPRIDRDNHGCPIRVWISAQNNLGLSLLVQAINELLSNYMISYELRMPISNGLCEKLYKLQVVKQYWVEDHNYIRLKIYLSSVNWGRLLKNNKLLIDYIV</sequence>
<evidence type="ECO:0000256" key="6">
    <source>
        <dbReference type="HAMAP-Rule" id="MF_00900"/>
    </source>
</evidence>
<keyword evidence="1 6" id="KW-0963">Cytoplasm</keyword>
<dbReference type="PRINTS" id="PR00326">
    <property type="entry name" value="GTP1OBG"/>
</dbReference>
<feature type="domain" description="Hflx-type G" evidence="9">
    <location>
        <begin position="201"/>
        <end position="368"/>
    </location>
</feature>
<dbReference type="InterPro" id="IPR032305">
    <property type="entry name" value="GTP-bd_M"/>
</dbReference>
<dbReference type="EMBL" id="CP097750">
    <property type="protein sequence ID" value="URJ24521.1"/>
    <property type="molecule type" value="Genomic_DNA"/>
</dbReference>
<dbReference type="InterPro" id="IPR027417">
    <property type="entry name" value="P-loop_NTPase"/>
</dbReference>
<dbReference type="PANTHER" id="PTHR10229">
    <property type="entry name" value="GTP-BINDING PROTEIN HFLX"/>
    <property type="match status" value="1"/>
</dbReference>
<name>A0AAE9L5U3_9ENTR</name>
<dbReference type="InterPro" id="IPR006073">
    <property type="entry name" value="GTP-bd"/>
</dbReference>